<gene>
    <name evidence="3" type="ORF">LMXM_14_1440</name>
</gene>
<feature type="domain" description="C2" evidence="2">
    <location>
        <begin position="102"/>
        <end position="195"/>
    </location>
</feature>
<accession>E9APZ2</accession>
<dbReference type="PANTHER" id="PTHR14296">
    <property type="entry name" value="REMODELING AND SPACING FACTOR 1"/>
    <property type="match status" value="1"/>
</dbReference>
<name>E9APZ2_LEIMU</name>
<dbReference type="RefSeq" id="XP_003873519.1">
    <property type="nucleotide sequence ID" value="XM_003873470.1"/>
</dbReference>
<dbReference type="InterPro" id="IPR000008">
    <property type="entry name" value="C2_dom"/>
</dbReference>
<dbReference type="CDD" id="cd00030">
    <property type="entry name" value="C2"/>
    <property type="match status" value="1"/>
</dbReference>
<dbReference type="SUPFAM" id="SSF49562">
    <property type="entry name" value="C2 domain (Calcium/lipid-binding domain, CaLB)"/>
    <property type="match status" value="1"/>
</dbReference>
<protein>
    <recommendedName>
        <fullName evidence="2">C2 domain-containing protein</fullName>
    </recommendedName>
</protein>
<feature type="compositionally biased region" description="Basic and acidic residues" evidence="1">
    <location>
        <begin position="927"/>
        <end position="948"/>
    </location>
</feature>
<keyword evidence="4" id="KW-1185">Reference proteome</keyword>
<evidence type="ECO:0000313" key="4">
    <source>
        <dbReference type="Proteomes" id="UP000007259"/>
    </source>
</evidence>
<feature type="compositionally biased region" description="Acidic residues" evidence="1">
    <location>
        <begin position="665"/>
        <end position="690"/>
    </location>
</feature>
<feature type="compositionally biased region" description="Basic and acidic residues" evidence="1">
    <location>
        <begin position="830"/>
        <end position="860"/>
    </location>
</feature>
<dbReference type="PANTHER" id="PTHR14296:SF3">
    <property type="entry name" value="DIKAR, ISOFORM F"/>
    <property type="match status" value="1"/>
</dbReference>
<sequence>MYAQMPEIYLCPCCSEFSKQEERERLLREARDAKEAERRRLMQLDVFEERARPLPSGDVRRKAYRRIMEEEELAETAPSVPPPPQTIDDLRRAKRDQKVPKLIVTVHCGRNVSAEHNDRISVIVRCGAFEGQTEKVLRGKEVVIPWEELFEFPYINHNEPLEVLVVNDALPEKNDQLIGGLAVPCNVLHDGRHGDQEPLPIMPEDSMQTGYGSCQEGPLGTIVVSWYLRGADDKMDEDTIEQQTLNVPLGCTFVVHNLFQFADHGAKAHKGGVLCVLRDTDDNCSESVLYRPGAQLEPSLSPFHTTEGYYYLPGNPSQVMQLNTERKLGHILICVPKQENSSEEEEELLVIGAVPLEFERLYNKGNAVLLIESKSKEDAIWGEISVEWANKPLDDMDLHPSPMAVQKESLFFTVVRGCNLEHRDGQPVTQGYVSVASGDLEGTTVEAPVTHDSDGKNIINWNQEVRFVDVDPAQNIIEVQMYEKERLVSVGACELEDSDEGVVIVQMYHAASVNEKAGEIVGSYKRLHAPRLVEEGIYRKHRAAEEAAYQGADEEDEEQEEIHRPADLDGSNVDEDEEEEKEEEEEEEEPQATQAPPMTEHAMSINEDLSEEEKEADEAAPHETPQWQRSEQEEQEHEEGEEEAPQQQEYLEEAQSEEPQSQEEFQQDEEQEQESDVDVEEELQPEETEDVEHLTHESSAEVSKEASEHEEDGEELQRPAGALEGTSEQEEEEGGLQRPAEASEEVSKEASEQEEDGEELQRPAGALEGTSEQEEEEEGLPRPAGALEGTSEQEEEEEGLPRPAEPLEGASEQEASEEVWQPEEEQPEEEAYHGELHRREYGSEEAHQTELGELETEHYHAAAQSADIPTAEAAGAYPATAGSRARRRPSWVASSTKSSGYKQPWYPSGAPETDQHIPFSKTKLSKKNIESIRHLETCKSRIEEESVRRSSTPRRSSTRGLSPSSQ</sequence>
<feature type="compositionally biased region" description="Polar residues" evidence="1">
    <location>
        <begin position="892"/>
        <end position="901"/>
    </location>
</feature>
<dbReference type="InterPro" id="IPR028938">
    <property type="entry name" value="Rsf1-like"/>
</dbReference>
<evidence type="ECO:0000313" key="3">
    <source>
        <dbReference type="EMBL" id="CBZ25010.1"/>
    </source>
</evidence>
<feature type="compositionally biased region" description="Basic and acidic residues" evidence="1">
    <location>
        <begin position="691"/>
        <end position="707"/>
    </location>
</feature>
<dbReference type="InterPro" id="IPR035892">
    <property type="entry name" value="C2_domain_sf"/>
</dbReference>
<dbReference type="EMBL" id="FR799567">
    <property type="protein sequence ID" value="CBZ25010.1"/>
    <property type="molecule type" value="Genomic_DNA"/>
</dbReference>
<evidence type="ECO:0000256" key="1">
    <source>
        <dbReference type="SAM" id="MobiDB-lite"/>
    </source>
</evidence>
<dbReference type="VEuPathDB" id="TriTrypDB:LmxM.14.1440"/>
<feature type="compositionally biased region" description="Low complexity" evidence="1">
    <location>
        <begin position="869"/>
        <end position="882"/>
    </location>
</feature>
<feature type="compositionally biased region" description="Acidic residues" evidence="1">
    <location>
        <begin position="572"/>
        <end position="590"/>
    </location>
</feature>
<dbReference type="GO" id="GO:0006355">
    <property type="term" value="P:regulation of DNA-templated transcription"/>
    <property type="evidence" value="ECO:0007669"/>
    <property type="project" value="InterPro"/>
</dbReference>
<dbReference type="GeneID" id="13449650"/>
<dbReference type="OrthoDB" id="265720at2759"/>
<dbReference type="OMA" id="YKRLHAP"/>
<organism evidence="3 4">
    <name type="scientific">Leishmania mexicana (strain MHOM/GT/2001/U1103)</name>
    <dbReference type="NCBI Taxonomy" id="929439"/>
    <lineage>
        <taxon>Eukaryota</taxon>
        <taxon>Discoba</taxon>
        <taxon>Euglenozoa</taxon>
        <taxon>Kinetoplastea</taxon>
        <taxon>Metakinetoplastina</taxon>
        <taxon>Trypanosomatida</taxon>
        <taxon>Trypanosomatidae</taxon>
        <taxon>Leishmaniinae</taxon>
        <taxon>Leishmania</taxon>
    </lineage>
</organism>
<dbReference type="GO" id="GO:0031213">
    <property type="term" value="C:RSF complex"/>
    <property type="evidence" value="ECO:0007669"/>
    <property type="project" value="InterPro"/>
</dbReference>
<feature type="compositionally biased region" description="Low complexity" evidence="1">
    <location>
        <begin position="949"/>
        <end position="966"/>
    </location>
</feature>
<dbReference type="Pfam" id="PF00168">
    <property type="entry name" value="C2"/>
    <property type="match status" value="1"/>
</dbReference>
<proteinExistence type="predicted"/>
<evidence type="ECO:0000259" key="2">
    <source>
        <dbReference type="Pfam" id="PF00168"/>
    </source>
</evidence>
<feature type="compositionally biased region" description="Acidic residues" evidence="1">
    <location>
        <begin position="608"/>
        <end position="618"/>
    </location>
</feature>
<dbReference type="PhylomeDB" id="E9APZ2"/>
<reference evidence="3 4" key="1">
    <citation type="journal article" date="2011" name="Genome Res.">
        <title>Chromosome and gene copy number variation allow major structural change between species and strains of Leishmania.</title>
        <authorList>
            <person name="Rogers M.B."/>
            <person name="Hilley J.D."/>
            <person name="Dickens N.J."/>
            <person name="Wilkes J."/>
            <person name="Bates P.A."/>
            <person name="Depledge D.P."/>
            <person name="Harris D."/>
            <person name="Her Y."/>
            <person name="Herzyk P."/>
            <person name="Imamura H."/>
            <person name="Otto T.D."/>
            <person name="Sanders M."/>
            <person name="Seeger K."/>
            <person name="Dujardin J.C."/>
            <person name="Berriman M."/>
            <person name="Smith D.F."/>
            <person name="Hertz-Fowler C."/>
            <person name="Mottram J.C."/>
        </authorList>
    </citation>
    <scope>NUCLEOTIDE SEQUENCE [LARGE SCALE GENOMIC DNA]</scope>
    <source>
        <strain evidence="3 4">MHOM/GT/2001/U1103</strain>
    </source>
</reference>
<feature type="compositionally biased region" description="Acidic residues" evidence="1">
    <location>
        <begin position="814"/>
        <end position="829"/>
    </location>
</feature>
<feature type="compositionally biased region" description="Acidic residues" evidence="1">
    <location>
        <begin position="633"/>
        <end position="656"/>
    </location>
</feature>
<feature type="region of interest" description="Disordered" evidence="1">
    <location>
        <begin position="545"/>
        <end position="966"/>
    </location>
</feature>
<dbReference type="KEGG" id="lmi:LMXM_14_1440"/>
<dbReference type="AlphaFoldDB" id="E9APZ2"/>
<dbReference type="Proteomes" id="UP000007259">
    <property type="component" value="Chromosome 14"/>
</dbReference>